<organism evidence="1 2">
    <name type="scientific">Candidatus Limenecus avicola</name>
    <dbReference type="NCBI Taxonomy" id="2840847"/>
    <lineage>
        <taxon>Bacteria</taxon>
        <taxon>Bacillati</taxon>
        <taxon>Bacillota</taxon>
        <taxon>Clostridia</taxon>
        <taxon>Eubacteriales</taxon>
        <taxon>Clostridiaceae</taxon>
        <taxon>Clostridiaceae incertae sedis</taxon>
        <taxon>Candidatus Limenecus</taxon>
    </lineage>
</organism>
<name>A0A9D1SRA6_9CLOT</name>
<proteinExistence type="predicted"/>
<sequence length="480" mass="55941">MKISSIKNNTYTKPENYQRNNNFGYSTTALCTTKPVSGVSFKGFNPAQKIADYLTYRKAQKYADKLKDFIDHEWGKDKFTFRECNLEPLEGIQYNIKVFKDLSIKEIQYMCENLHVIAVKRGCKKMCGYCYADAKPSKREMTYEDFHSITDGFKTLRKRLHNIDIYGENLPYVKDQIIYRTTELFYDADCMDIALKNKKGREFDFIDLSTELFDSLGRKTAFDTSGWYKNNTKLQQRAEKYAKHFAQSQNMEKLNAFNVSFNVFNQSYISSVKAMEKGDKEKALRLRERFVSDMANTLFTFTPIAQSPKFSVLLRAFHPSEKSTKNFNANDLILLCQEVLKKLKDMYTKDLAGEQKVIKSKEDLNKFYNIFENKLSVIDTGLNSSGRMAQFIKDHNIKTTRLQDHAKITPQVINYYKENARRAPLIMQRYIDTDGRVYNMDYARFLKTEIQLNINGKDTPTPALANLVENFVITKKNIKE</sequence>
<dbReference type="Proteomes" id="UP000886748">
    <property type="component" value="Unassembled WGS sequence"/>
</dbReference>
<reference evidence="1" key="1">
    <citation type="submission" date="2020-10" db="EMBL/GenBank/DDBJ databases">
        <authorList>
            <person name="Gilroy R."/>
        </authorList>
    </citation>
    <scope>NUCLEOTIDE SEQUENCE</scope>
    <source>
        <strain evidence="1">CHK154-7741</strain>
    </source>
</reference>
<evidence type="ECO:0000313" key="1">
    <source>
        <dbReference type="EMBL" id="HIU92843.1"/>
    </source>
</evidence>
<evidence type="ECO:0000313" key="2">
    <source>
        <dbReference type="Proteomes" id="UP000886748"/>
    </source>
</evidence>
<protein>
    <submittedName>
        <fullName evidence="1">Uncharacterized protein</fullName>
    </submittedName>
</protein>
<dbReference type="EMBL" id="DVOD01000051">
    <property type="protein sequence ID" value="HIU92843.1"/>
    <property type="molecule type" value="Genomic_DNA"/>
</dbReference>
<accession>A0A9D1SRA6</accession>
<comment type="caution">
    <text evidence="1">The sequence shown here is derived from an EMBL/GenBank/DDBJ whole genome shotgun (WGS) entry which is preliminary data.</text>
</comment>
<dbReference type="AlphaFoldDB" id="A0A9D1SRA6"/>
<gene>
    <name evidence="1" type="ORF">IAD26_06900</name>
</gene>
<reference evidence="1" key="2">
    <citation type="journal article" date="2021" name="PeerJ">
        <title>Extensive microbial diversity within the chicken gut microbiome revealed by metagenomics and culture.</title>
        <authorList>
            <person name="Gilroy R."/>
            <person name="Ravi A."/>
            <person name="Getino M."/>
            <person name="Pursley I."/>
            <person name="Horton D.L."/>
            <person name="Alikhan N.F."/>
            <person name="Baker D."/>
            <person name="Gharbi K."/>
            <person name="Hall N."/>
            <person name="Watson M."/>
            <person name="Adriaenssens E.M."/>
            <person name="Foster-Nyarko E."/>
            <person name="Jarju S."/>
            <person name="Secka A."/>
            <person name="Antonio M."/>
            <person name="Oren A."/>
            <person name="Chaudhuri R.R."/>
            <person name="La Ragione R."/>
            <person name="Hildebrand F."/>
            <person name="Pallen M.J."/>
        </authorList>
    </citation>
    <scope>NUCLEOTIDE SEQUENCE</scope>
    <source>
        <strain evidence="1">CHK154-7741</strain>
    </source>
</reference>